<evidence type="ECO:0000259" key="6">
    <source>
        <dbReference type="Pfam" id="PF00881"/>
    </source>
</evidence>
<keyword evidence="4" id="KW-0288">FMN</keyword>
<keyword evidence="3" id="KW-0285">Flavoprotein</keyword>
<gene>
    <name evidence="7" type="ordered locus">Shel_05880</name>
</gene>
<feature type="domain" description="Nitroreductase" evidence="6">
    <location>
        <begin position="4"/>
        <end position="60"/>
    </location>
</feature>
<feature type="domain" description="Nitroreductase" evidence="6">
    <location>
        <begin position="67"/>
        <end position="145"/>
    </location>
</feature>
<organism evidence="7 8">
    <name type="scientific">Slackia heliotrinireducens (strain ATCC 29202 / DSM 20476 / NCTC 11029 / RHS 1)</name>
    <name type="common">Peptococcus heliotrinreducens</name>
    <dbReference type="NCBI Taxonomy" id="471855"/>
    <lineage>
        <taxon>Bacteria</taxon>
        <taxon>Bacillati</taxon>
        <taxon>Actinomycetota</taxon>
        <taxon>Coriobacteriia</taxon>
        <taxon>Eggerthellales</taxon>
        <taxon>Eggerthellaceae</taxon>
        <taxon>Slackia</taxon>
    </lineage>
</organism>
<name>C7N3Q6_SLAHD</name>
<evidence type="ECO:0000256" key="3">
    <source>
        <dbReference type="ARBA" id="ARBA00022630"/>
    </source>
</evidence>
<dbReference type="GO" id="GO:0016491">
    <property type="term" value="F:oxidoreductase activity"/>
    <property type="evidence" value="ECO:0007669"/>
    <property type="project" value="UniProtKB-KW"/>
</dbReference>
<dbReference type="RefSeq" id="WP_012797752.1">
    <property type="nucleotide sequence ID" value="NC_013165.1"/>
</dbReference>
<dbReference type="AlphaFoldDB" id="C7N3Q6"/>
<evidence type="ECO:0000256" key="1">
    <source>
        <dbReference type="ARBA" id="ARBA00001917"/>
    </source>
</evidence>
<reference evidence="7 8" key="1">
    <citation type="journal article" date="2009" name="Stand. Genomic Sci.">
        <title>Complete genome sequence of Slackia heliotrinireducens type strain (RHS 1).</title>
        <authorList>
            <person name="Pukall R."/>
            <person name="Lapidus A."/>
            <person name="Nolan M."/>
            <person name="Copeland A."/>
            <person name="Glavina Del Rio T."/>
            <person name="Lucas S."/>
            <person name="Chen F."/>
            <person name="Tice H."/>
            <person name="Cheng J.F."/>
            <person name="Chertkov O."/>
            <person name="Bruce D."/>
            <person name="Goodwin L."/>
            <person name="Kuske C."/>
            <person name="Brettin T."/>
            <person name="Detter J.C."/>
            <person name="Han C."/>
            <person name="Pitluck S."/>
            <person name="Pati A."/>
            <person name="Mavrommatis K."/>
            <person name="Ivanova N."/>
            <person name="Ovchinnikova G."/>
            <person name="Chen A."/>
            <person name="Palaniappan K."/>
            <person name="Schneider S."/>
            <person name="Rohde M."/>
            <person name="Chain P."/>
            <person name="D'haeseleer P."/>
            <person name="Goker M."/>
            <person name="Bristow J."/>
            <person name="Eisen J.A."/>
            <person name="Markowitz V."/>
            <person name="Kyrpides N.C."/>
            <person name="Klenk H.P."/>
            <person name="Hugenholtz P."/>
        </authorList>
    </citation>
    <scope>NUCLEOTIDE SEQUENCE [LARGE SCALE GENOMIC DNA]</scope>
    <source>
        <strain evidence="8">ATCC 29202 / DSM 20476 / NCTC 11029 / RHS 1</strain>
    </source>
</reference>
<evidence type="ECO:0000256" key="2">
    <source>
        <dbReference type="ARBA" id="ARBA00007118"/>
    </source>
</evidence>
<dbReference type="InterPro" id="IPR000415">
    <property type="entry name" value="Nitroreductase-like"/>
</dbReference>
<evidence type="ECO:0000256" key="4">
    <source>
        <dbReference type="ARBA" id="ARBA00022643"/>
    </source>
</evidence>
<evidence type="ECO:0000313" key="7">
    <source>
        <dbReference type="EMBL" id="ACV21647.1"/>
    </source>
</evidence>
<evidence type="ECO:0000256" key="5">
    <source>
        <dbReference type="ARBA" id="ARBA00023002"/>
    </source>
</evidence>
<dbReference type="Pfam" id="PF00881">
    <property type="entry name" value="Nitroreductase"/>
    <property type="match status" value="2"/>
</dbReference>
<dbReference type="PANTHER" id="PTHR43673:SF2">
    <property type="entry name" value="NITROREDUCTASE"/>
    <property type="match status" value="1"/>
</dbReference>
<protein>
    <submittedName>
        <fullName evidence="7">Nitroreductase</fullName>
    </submittedName>
</protein>
<proteinExistence type="inferred from homology"/>
<evidence type="ECO:0000313" key="8">
    <source>
        <dbReference type="Proteomes" id="UP000002026"/>
    </source>
</evidence>
<dbReference type="eggNOG" id="COG0778">
    <property type="taxonomic scope" value="Bacteria"/>
</dbReference>
<keyword evidence="8" id="KW-1185">Reference proteome</keyword>
<comment type="cofactor">
    <cofactor evidence="1">
        <name>FMN</name>
        <dbReference type="ChEBI" id="CHEBI:58210"/>
    </cofactor>
</comment>
<dbReference type="HOGENOM" id="CLU_070764_7_3_11"/>
<dbReference type="SUPFAM" id="SSF55469">
    <property type="entry name" value="FMN-dependent nitroreductase-like"/>
    <property type="match status" value="1"/>
</dbReference>
<comment type="similarity">
    <text evidence="2">Belongs to the nitroreductase family.</text>
</comment>
<accession>C7N3Q6</accession>
<keyword evidence="5" id="KW-0560">Oxidoreductase</keyword>
<dbReference type="EMBL" id="CP001684">
    <property type="protein sequence ID" value="ACV21647.1"/>
    <property type="molecule type" value="Genomic_DNA"/>
</dbReference>
<dbReference type="Proteomes" id="UP000002026">
    <property type="component" value="Chromosome"/>
</dbReference>
<dbReference type="PANTHER" id="PTHR43673">
    <property type="entry name" value="NAD(P)H NITROREDUCTASE YDGI-RELATED"/>
    <property type="match status" value="1"/>
</dbReference>
<dbReference type="InterPro" id="IPR029479">
    <property type="entry name" value="Nitroreductase"/>
</dbReference>
<dbReference type="STRING" id="471855.Shel_05880"/>
<dbReference type="Gene3D" id="3.40.109.10">
    <property type="entry name" value="NADH Oxidase"/>
    <property type="match status" value="1"/>
</dbReference>
<sequence length="166" mass="18312">MEAIYKRASVRTYADKDVPDELVERLLRAAMAAPSAGNQQPWEYFVVRDADIRQKLADASPYAKPSGRAPVVFVACCRTEGTRFPECDTHDMAASVENLLLEAADLGLGCVWMAVEPFEDRMAATLEALGNPQGLRPFAQIACGWPEGEVAAHGAERYDESRVHWL</sequence>
<dbReference type="KEGG" id="shi:Shel_05880"/>